<dbReference type="EMBL" id="BLAY01000057">
    <property type="protein sequence ID" value="GET39036.1"/>
    <property type="molecule type" value="Genomic_DNA"/>
</dbReference>
<gene>
    <name evidence="1" type="ORF">MiSe_37970</name>
</gene>
<reference evidence="1" key="1">
    <citation type="submission" date="2019-10" db="EMBL/GenBank/DDBJ databases">
        <title>Draft genome sequece of Microseira wollei NIES-4236.</title>
        <authorList>
            <person name="Yamaguchi H."/>
            <person name="Suzuki S."/>
            <person name="Kawachi M."/>
        </authorList>
    </citation>
    <scope>NUCLEOTIDE SEQUENCE</scope>
    <source>
        <strain evidence="1">NIES-4236</strain>
    </source>
</reference>
<dbReference type="AlphaFoldDB" id="A0AAV3XC89"/>
<dbReference type="Proteomes" id="UP001050975">
    <property type="component" value="Unassembled WGS sequence"/>
</dbReference>
<name>A0AAV3XC89_9CYAN</name>
<accession>A0AAV3XC89</accession>
<keyword evidence="2" id="KW-1185">Reference proteome</keyword>
<organism evidence="1 2">
    <name type="scientific">Microseira wollei NIES-4236</name>
    <dbReference type="NCBI Taxonomy" id="2530354"/>
    <lineage>
        <taxon>Bacteria</taxon>
        <taxon>Bacillati</taxon>
        <taxon>Cyanobacteriota</taxon>
        <taxon>Cyanophyceae</taxon>
        <taxon>Oscillatoriophycideae</taxon>
        <taxon>Aerosakkonematales</taxon>
        <taxon>Aerosakkonemataceae</taxon>
        <taxon>Microseira</taxon>
    </lineage>
</organism>
<protein>
    <submittedName>
        <fullName evidence="1">Uncharacterized protein</fullName>
    </submittedName>
</protein>
<evidence type="ECO:0000313" key="2">
    <source>
        <dbReference type="Proteomes" id="UP001050975"/>
    </source>
</evidence>
<dbReference type="RefSeq" id="WP_226583889.1">
    <property type="nucleotide sequence ID" value="NZ_BLAY01000057.1"/>
</dbReference>
<comment type="caution">
    <text evidence="1">The sequence shown here is derived from an EMBL/GenBank/DDBJ whole genome shotgun (WGS) entry which is preliminary data.</text>
</comment>
<proteinExistence type="predicted"/>
<evidence type="ECO:0000313" key="1">
    <source>
        <dbReference type="EMBL" id="GET39036.1"/>
    </source>
</evidence>
<sequence>MNKKLSFLHSVLTVAIVGLVLGINGNIDAISIDDDRRQKDNSAAVAQNLNCPNLDESLVPVRHPVRASLNRKFRAEGRAGEINNVVRLGNYGAAYWWTRSSATPVAIQFKGNGLGQAVTTSSVVNVLQSWGASRNTAQCIHLLLNESGI</sequence>